<dbReference type="OrthoDB" id="1889659at2"/>
<gene>
    <name evidence="1" type="ORF">BET01_18115</name>
</gene>
<evidence type="ECO:0000313" key="1">
    <source>
        <dbReference type="EMBL" id="RKD32201.1"/>
    </source>
</evidence>
<proteinExistence type="predicted"/>
<organism evidence="1 2">
    <name type="scientific">Lacrimispora algidixylanolytica</name>
    <dbReference type="NCBI Taxonomy" id="94868"/>
    <lineage>
        <taxon>Bacteria</taxon>
        <taxon>Bacillati</taxon>
        <taxon>Bacillota</taxon>
        <taxon>Clostridia</taxon>
        <taxon>Lachnospirales</taxon>
        <taxon>Lachnospiraceae</taxon>
        <taxon>Lacrimispora</taxon>
    </lineage>
</organism>
<reference evidence="1 2" key="1">
    <citation type="submission" date="2016-08" db="EMBL/GenBank/DDBJ databases">
        <title>A new outlook on sporulation: Clostridium algidixylanolyticum.</title>
        <authorList>
            <person name="Poppleton D.I."/>
            <person name="Gribaldo S."/>
        </authorList>
    </citation>
    <scope>NUCLEOTIDE SEQUENCE [LARGE SCALE GENOMIC DNA]</scope>
    <source>
        <strain evidence="1 2">SPL73</strain>
    </source>
</reference>
<sequence length="297" mass="33718">MFLGSCFASSKESLASSPASSSDISDLTIASAIYDEIFATEKVIELSGVDQTFPSVWGFDTRLHALFQGNLYGGNVSFTESIVESIRIKKRVKGDKKFKTIYEKPIRSNEDFKIELMDYYEPVGTVEYAYVPIISGGENNYITNRVESWFDSYFICEKDISYPMVLDTRFDKKLTQRTNLIELLGREKPVVLKGGKIRYFSGDLSCTFIELNEDGWQTHSSWEYRNGIYDFLTNSQPKILKDFLGNVYMVAVTSNDITEESDHYEHVTTKFSVAECGSAYDAGDLYDNGFINADIDR</sequence>
<accession>A0A419T405</accession>
<keyword evidence="2" id="KW-1185">Reference proteome</keyword>
<name>A0A419T405_9FIRM</name>
<dbReference type="EMBL" id="MCIA01000013">
    <property type="protein sequence ID" value="RKD32201.1"/>
    <property type="molecule type" value="Genomic_DNA"/>
</dbReference>
<comment type="caution">
    <text evidence="1">The sequence shown here is derived from an EMBL/GenBank/DDBJ whole genome shotgun (WGS) entry which is preliminary data.</text>
</comment>
<protein>
    <submittedName>
        <fullName evidence="1">Uncharacterized protein</fullName>
    </submittedName>
</protein>
<dbReference type="Proteomes" id="UP000284277">
    <property type="component" value="Unassembled WGS sequence"/>
</dbReference>
<dbReference type="AlphaFoldDB" id="A0A419T405"/>
<evidence type="ECO:0000313" key="2">
    <source>
        <dbReference type="Proteomes" id="UP000284277"/>
    </source>
</evidence>
<dbReference type="RefSeq" id="WP_120196595.1">
    <property type="nucleotide sequence ID" value="NZ_MCIA01000013.1"/>
</dbReference>